<gene>
    <name evidence="13" type="ORF">BJ991_001785</name>
</gene>
<evidence type="ECO:0000256" key="8">
    <source>
        <dbReference type="ARBA" id="ARBA00023136"/>
    </source>
</evidence>
<dbReference type="PANTHER" id="PTHR10050">
    <property type="entry name" value="DOLICHYL-PHOSPHATE-MANNOSE--PROTEIN MANNOSYLTRANSFERASE"/>
    <property type="match status" value="1"/>
</dbReference>
<comment type="subcellular location">
    <subcellularLocation>
        <location evidence="10">Cell membrane</location>
    </subcellularLocation>
    <subcellularLocation>
        <location evidence="1">Endomembrane system</location>
        <topology evidence="1">Multi-pass membrane protein</topology>
    </subcellularLocation>
</comment>
<keyword evidence="14" id="KW-1185">Reference proteome</keyword>
<organism evidence="13 14">
    <name type="scientific">Microbacterium immunditiarum</name>
    <dbReference type="NCBI Taxonomy" id="337480"/>
    <lineage>
        <taxon>Bacteria</taxon>
        <taxon>Bacillati</taxon>
        <taxon>Actinomycetota</taxon>
        <taxon>Actinomycetes</taxon>
        <taxon>Micrococcales</taxon>
        <taxon>Microbacteriaceae</taxon>
        <taxon>Microbacterium</taxon>
    </lineage>
</organism>
<evidence type="ECO:0000256" key="2">
    <source>
        <dbReference type="ARBA" id="ARBA00004922"/>
    </source>
</evidence>
<name>A0A7Y9GNH8_9MICO</name>
<dbReference type="InterPro" id="IPR027005">
    <property type="entry name" value="PMT-like"/>
</dbReference>
<feature type="transmembrane region" description="Helical" evidence="10">
    <location>
        <begin position="411"/>
        <end position="428"/>
    </location>
</feature>
<reference evidence="13 14" key="1">
    <citation type="submission" date="2020-07" db="EMBL/GenBank/DDBJ databases">
        <title>Sequencing the genomes of 1000 actinobacteria strains.</title>
        <authorList>
            <person name="Klenk H.-P."/>
        </authorList>
    </citation>
    <scope>NUCLEOTIDE SEQUENCE [LARGE SCALE GENOMIC DNA]</scope>
    <source>
        <strain evidence="13 14">DSM 24662</strain>
    </source>
</reference>
<dbReference type="InterPro" id="IPR003342">
    <property type="entry name" value="ArnT-like_N"/>
</dbReference>
<dbReference type="GO" id="GO:0005886">
    <property type="term" value="C:plasma membrane"/>
    <property type="evidence" value="ECO:0007669"/>
    <property type="project" value="UniProtKB-SubCell"/>
</dbReference>
<sequence>MSTVAEPQLLPAARPTLYDRWSARAAANPRIAARWGWIAPLLVTLVAAVLRFANLSTPHALVFDETYYVKDSWSQWVLGFSSTWPENADARFLNGETDIFTGQGSFVVHPPLGKYLIGAGMALFGADSTFGWRFAVALFGTATVLVLYFLAHALTRSVVFATIASGLMAVDGLAIAMSRVAILDIFVAFFVVLAFWFAALDRRRLDERLATAMLARSPHKGREPATVSLRWGAVMWNRPWVVAAGVAAGAAASVKWSGLYVLAGLGVYLVVTDALSRRRLGVELWPFDAVRQAVVTFVLFVPVAFVVYLLSWTGWLLTDGGYDRHSADAEPATGLWSWAPLALQSLWRYHQAIYGFHVGLTTDHSYESPAWQWPLLIRPTSMYFHQDPFGDAGCGWASGCVQNIYSMPNPLVWFAGVAAVLYAVYRFAVARDWHLALVLLGIGVTYVPWLLYPERTTFQFYTVVVLPFLLLALTFALRDIARGGVAASAVPGSPESSYRRATGQRLVIVFLVVALLVAAFWYPVVNGIAVPYEFYRLHNWVPTWI</sequence>
<dbReference type="PANTHER" id="PTHR10050:SF46">
    <property type="entry name" value="PROTEIN O-MANNOSYL-TRANSFERASE 2"/>
    <property type="match status" value="1"/>
</dbReference>
<feature type="domain" description="Protein O-mannosyl-transferase C-terminal four TM" evidence="12">
    <location>
        <begin position="343"/>
        <end position="544"/>
    </location>
</feature>
<dbReference type="RefSeq" id="WP_179489304.1">
    <property type="nucleotide sequence ID" value="NZ_JACCBV010000001.1"/>
</dbReference>
<evidence type="ECO:0000313" key="13">
    <source>
        <dbReference type="EMBL" id="NYE19757.1"/>
    </source>
</evidence>
<dbReference type="InterPro" id="IPR032421">
    <property type="entry name" value="PMT_4TMC"/>
</dbReference>
<dbReference type="GO" id="GO:0012505">
    <property type="term" value="C:endomembrane system"/>
    <property type="evidence" value="ECO:0007669"/>
    <property type="project" value="UniProtKB-SubCell"/>
</dbReference>
<evidence type="ECO:0000256" key="7">
    <source>
        <dbReference type="ARBA" id="ARBA00022989"/>
    </source>
</evidence>
<dbReference type="Pfam" id="PF02366">
    <property type="entry name" value="PMT"/>
    <property type="match status" value="1"/>
</dbReference>
<evidence type="ECO:0000256" key="10">
    <source>
        <dbReference type="RuleBase" id="RU367007"/>
    </source>
</evidence>
<evidence type="ECO:0000256" key="3">
    <source>
        <dbReference type="ARBA" id="ARBA00007222"/>
    </source>
</evidence>
<dbReference type="Proteomes" id="UP000576969">
    <property type="component" value="Unassembled WGS sequence"/>
</dbReference>
<comment type="similarity">
    <text evidence="3 10">Belongs to the glycosyltransferase 39 family.</text>
</comment>
<keyword evidence="8 10" id="KW-0472">Membrane</keyword>
<evidence type="ECO:0000256" key="4">
    <source>
        <dbReference type="ARBA" id="ARBA00022676"/>
    </source>
</evidence>
<comment type="caution">
    <text evidence="13">The sequence shown here is derived from an EMBL/GenBank/DDBJ whole genome shotgun (WGS) entry which is preliminary data.</text>
</comment>
<dbReference type="Pfam" id="PF16192">
    <property type="entry name" value="PMT_4TMC"/>
    <property type="match status" value="1"/>
</dbReference>
<protein>
    <recommendedName>
        <fullName evidence="9 10">Polyprenol-phosphate-mannose--protein mannosyltransferase</fullName>
        <ecNumber evidence="10">2.4.1.-</ecNumber>
    </recommendedName>
</protein>
<evidence type="ECO:0000256" key="9">
    <source>
        <dbReference type="ARBA" id="ARBA00093617"/>
    </source>
</evidence>
<proteinExistence type="inferred from homology"/>
<keyword evidence="4 10" id="KW-0328">Glycosyltransferase</keyword>
<dbReference type="UniPathway" id="UPA00378"/>
<evidence type="ECO:0000259" key="11">
    <source>
        <dbReference type="Pfam" id="PF02366"/>
    </source>
</evidence>
<feature type="transmembrane region" description="Helical" evidence="10">
    <location>
        <begin position="292"/>
        <end position="315"/>
    </location>
</feature>
<keyword evidence="7 10" id="KW-1133">Transmembrane helix</keyword>
<evidence type="ECO:0000313" key="14">
    <source>
        <dbReference type="Proteomes" id="UP000576969"/>
    </source>
</evidence>
<evidence type="ECO:0000259" key="12">
    <source>
        <dbReference type="Pfam" id="PF16192"/>
    </source>
</evidence>
<feature type="transmembrane region" description="Helical" evidence="10">
    <location>
        <begin position="130"/>
        <end position="151"/>
    </location>
</feature>
<dbReference type="AlphaFoldDB" id="A0A7Y9GNH8"/>
<dbReference type="GO" id="GO:0004169">
    <property type="term" value="F:dolichyl-phosphate-mannose-protein mannosyltransferase activity"/>
    <property type="evidence" value="ECO:0007669"/>
    <property type="project" value="UniProtKB-UniRule"/>
</dbReference>
<comment type="function">
    <text evidence="10">Protein O-mannosyltransferase that catalyzes the transfer of a single mannose residue from a polyprenol phospho-mannosyl lipidic donor to the hydroxyl group of selected serine and threonine residues in acceptor proteins.</text>
</comment>
<feature type="transmembrane region" description="Helical" evidence="10">
    <location>
        <begin position="157"/>
        <end position="174"/>
    </location>
</feature>
<feature type="transmembrane region" description="Helical" evidence="10">
    <location>
        <begin position="35"/>
        <end position="53"/>
    </location>
</feature>
<keyword evidence="5 10" id="KW-0808">Transferase</keyword>
<feature type="transmembrane region" description="Helical" evidence="10">
    <location>
        <begin position="181"/>
        <end position="199"/>
    </location>
</feature>
<feature type="domain" description="ArnT-like N-terminal" evidence="11">
    <location>
        <begin position="128"/>
        <end position="196"/>
    </location>
</feature>
<evidence type="ECO:0000256" key="5">
    <source>
        <dbReference type="ARBA" id="ARBA00022679"/>
    </source>
</evidence>
<comment type="pathway">
    <text evidence="2 10">Protein modification; protein glycosylation.</text>
</comment>
<evidence type="ECO:0000256" key="6">
    <source>
        <dbReference type="ARBA" id="ARBA00022692"/>
    </source>
</evidence>
<accession>A0A7Y9GNH8</accession>
<feature type="transmembrane region" description="Helical" evidence="10">
    <location>
        <begin position="458"/>
        <end position="477"/>
    </location>
</feature>
<evidence type="ECO:0000256" key="1">
    <source>
        <dbReference type="ARBA" id="ARBA00004127"/>
    </source>
</evidence>
<dbReference type="EMBL" id="JACCBV010000001">
    <property type="protein sequence ID" value="NYE19757.1"/>
    <property type="molecule type" value="Genomic_DNA"/>
</dbReference>
<keyword evidence="6 10" id="KW-0812">Transmembrane</keyword>
<feature type="transmembrane region" description="Helical" evidence="10">
    <location>
        <begin position="435"/>
        <end position="452"/>
    </location>
</feature>
<keyword evidence="10" id="KW-1003">Cell membrane</keyword>
<dbReference type="EC" id="2.4.1.-" evidence="10"/>
<feature type="transmembrane region" description="Helical" evidence="10">
    <location>
        <begin position="506"/>
        <end position="524"/>
    </location>
</feature>